<dbReference type="PANTHER" id="PTHR11101:SF80">
    <property type="entry name" value="PHOSPHATE TRANSPORTER"/>
    <property type="match status" value="1"/>
</dbReference>
<keyword evidence="5" id="KW-0472">Membrane</keyword>
<evidence type="ECO:0000256" key="6">
    <source>
        <dbReference type="SAM" id="MobiDB-lite"/>
    </source>
</evidence>
<feature type="compositionally biased region" description="Basic residues" evidence="6">
    <location>
        <begin position="136"/>
        <end position="148"/>
    </location>
</feature>
<dbReference type="AlphaFoldDB" id="A0A316A2I1"/>
<evidence type="ECO:0000256" key="2">
    <source>
        <dbReference type="ARBA" id="ARBA00022448"/>
    </source>
</evidence>
<reference evidence="7 8" key="1">
    <citation type="submission" date="2018-03" db="EMBL/GenBank/DDBJ databases">
        <title>Genomic Encyclopedia of Archaeal and Bacterial Type Strains, Phase II (KMG-II): from individual species to whole genera.</title>
        <authorList>
            <person name="Goeker M."/>
        </authorList>
    </citation>
    <scope>NUCLEOTIDE SEQUENCE [LARGE SCALE GENOMIC DNA]</scope>
    <source>
        <strain evidence="7 8">DSM 44889</strain>
    </source>
</reference>
<name>A0A316A2I1_9ACTN</name>
<dbReference type="InterPro" id="IPR001204">
    <property type="entry name" value="Phos_transporter"/>
</dbReference>
<evidence type="ECO:0000313" key="8">
    <source>
        <dbReference type="Proteomes" id="UP000245469"/>
    </source>
</evidence>
<keyword evidence="4" id="KW-1133">Transmembrane helix</keyword>
<dbReference type="PANTHER" id="PTHR11101">
    <property type="entry name" value="PHOSPHATE TRANSPORTER"/>
    <property type="match status" value="1"/>
</dbReference>
<evidence type="ECO:0000256" key="3">
    <source>
        <dbReference type="ARBA" id="ARBA00022692"/>
    </source>
</evidence>
<organism evidence="7 8">
    <name type="scientific">Quadrisphaera granulorum</name>
    <dbReference type="NCBI Taxonomy" id="317664"/>
    <lineage>
        <taxon>Bacteria</taxon>
        <taxon>Bacillati</taxon>
        <taxon>Actinomycetota</taxon>
        <taxon>Actinomycetes</taxon>
        <taxon>Kineosporiales</taxon>
        <taxon>Kineosporiaceae</taxon>
        <taxon>Quadrisphaera</taxon>
    </lineage>
</organism>
<proteinExistence type="predicted"/>
<dbReference type="GO" id="GO:0035435">
    <property type="term" value="P:phosphate ion transmembrane transport"/>
    <property type="evidence" value="ECO:0007669"/>
    <property type="project" value="TreeGrafter"/>
</dbReference>
<comment type="caution">
    <text evidence="7">The sequence shown here is derived from an EMBL/GenBank/DDBJ whole genome shotgun (WGS) entry which is preliminary data.</text>
</comment>
<dbReference type="Pfam" id="PF01384">
    <property type="entry name" value="PHO4"/>
    <property type="match status" value="1"/>
</dbReference>
<evidence type="ECO:0000256" key="1">
    <source>
        <dbReference type="ARBA" id="ARBA00004141"/>
    </source>
</evidence>
<keyword evidence="3" id="KW-0812">Transmembrane</keyword>
<evidence type="ECO:0000313" key="7">
    <source>
        <dbReference type="EMBL" id="PWJ51779.1"/>
    </source>
</evidence>
<feature type="region of interest" description="Disordered" evidence="6">
    <location>
        <begin position="76"/>
        <end position="148"/>
    </location>
</feature>
<evidence type="ECO:0000256" key="4">
    <source>
        <dbReference type="ARBA" id="ARBA00022989"/>
    </source>
</evidence>
<comment type="subcellular location">
    <subcellularLocation>
        <location evidence="1">Membrane</location>
        <topology evidence="1">Multi-pass membrane protein</topology>
    </subcellularLocation>
</comment>
<protein>
    <submittedName>
        <fullName evidence="7">Phosphate transporter family protein</fullName>
    </submittedName>
</protein>
<feature type="compositionally biased region" description="Basic residues" evidence="6">
    <location>
        <begin position="85"/>
        <end position="95"/>
    </location>
</feature>
<gene>
    <name evidence="7" type="ORF">BXY45_12057</name>
</gene>
<dbReference type="EMBL" id="QGDQ01000020">
    <property type="protein sequence ID" value="PWJ51779.1"/>
    <property type="molecule type" value="Genomic_DNA"/>
</dbReference>
<accession>A0A316A2I1</accession>
<sequence>MTTVIAILVLLVVVALSFDFTNGFRDTANALATSIATGALKPKTAVLLSGLLNLVGAVLSVEVALTVTNAVVKIQNKNGAPPPGRAHHHRRHREAHRGSNLDEAAPPMSPGCPRTSRRAAGRSPAPAEGHCALVPTRRHSRCSRPQRRAHRRLTFDIYEVSGA</sequence>
<dbReference type="Proteomes" id="UP000245469">
    <property type="component" value="Unassembled WGS sequence"/>
</dbReference>
<evidence type="ECO:0000256" key="5">
    <source>
        <dbReference type="ARBA" id="ARBA00023136"/>
    </source>
</evidence>
<keyword evidence="2" id="KW-0813">Transport</keyword>
<dbReference type="GO" id="GO:0016020">
    <property type="term" value="C:membrane"/>
    <property type="evidence" value="ECO:0007669"/>
    <property type="project" value="UniProtKB-SubCell"/>
</dbReference>
<keyword evidence="8" id="KW-1185">Reference proteome</keyword>
<dbReference type="GO" id="GO:0005315">
    <property type="term" value="F:phosphate transmembrane transporter activity"/>
    <property type="evidence" value="ECO:0007669"/>
    <property type="project" value="InterPro"/>
</dbReference>